<comment type="caution">
    <text evidence="2">The sequence shown here is derived from an EMBL/GenBank/DDBJ whole genome shotgun (WGS) entry which is preliminary data.</text>
</comment>
<evidence type="ECO:0000256" key="1">
    <source>
        <dbReference type="SAM" id="MobiDB-lite"/>
    </source>
</evidence>
<dbReference type="VEuPathDB" id="FungiDB:CLCR_03716"/>
<feature type="region of interest" description="Disordered" evidence="1">
    <location>
        <begin position="1"/>
        <end position="42"/>
    </location>
</feature>
<dbReference type="Proteomes" id="UP000094526">
    <property type="component" value="Unassembled WGS sequence"/>
</dbReference>
<sequence length="177" mass="18373">MGMGDLPVLHGNPRPRSETRRPVRIAPRGYRTSGTEKRRSLSSFTQTDIASLDACVASAVDILLSSLDASPTSSFDYTSTASELNSAASGLTSLGITVSSLLSDPASFTGAEPHSGPYVSDIVASYSAYTATHTGSGGSSFSFDTSAFLATATTSQGLQLFTGTTLERYVDNVSQAP</sequence>
<reference evidence="3" key="1">
    <citation type="submission" date="2015-07" db="EMBL/GenBank/DDBJ databases">
        <authorList>
            <person name="Teixeira M.M."/>
            <person name="Souza R.C."/>
            <person name="Almeida L.G."/>
            <person name="Vicente V.A."/>
            <person name="de Hoog S."/>
            <person name="Bocca A.L."/>
            <person name="de Almeida S.R."/>
            <person name="Vasconcelos A.T."/>
            <person name="Felipe M.S."/>
        </authorList>
    </citation>
    <scope>NUCLEOTIDE SEQUENCE [LARGE SCALE GENOMIC DNA]</scope>
    <source>
        <strain evidence="3">KSF</strain>
    </source>
</reference>
<name>A0A1C1CH18_9EURO</name>
<keyword evidence="3" id="KW-1185">Reference proteome</keyword>
<evidence type="ECO:0000313" key="2">
    <source>
        <dbReference type="EMBL" id="OCT47766.1"/>
    </source>
</evidence>
<proteinExistence type="predicted"/>
<dbReference type="EMBL" id="LGRB01000013">
    <property type="protein sequence ID" value="OCT47766.1"/>
    <property type="molecule type" value="Genomic_DNA"/>
</dbReference>
<protein>
    <submittedName>
        <fullName evidence="2">Uncharacterized protein</fullName>
    </submittedName>
</protein>
<dbReference type="AlphaFoldDB" id="A0A1C1CH18"/>
<accession>A0A1C1CH18</accession>
<gene>
    <name evidence="2" type="ORF">CLCR_03716</name>
</gene>
<evidence type="ECO:0000313" key="3">
    <source>
        <dbReference type="Proteomes" id="UP000094526"/>
    </source>
</evidence>
<organism evidence="2 3">
    <name type="scientific">Cladophialophora carrionii</name>
    <dbReference type="NCBI Taxonomy" id="86049"/>
    <lineage>
        <taxon>Eukaryota</taxon>
        <taxon>Fungi</taxon>
        <taxon>Dikarya</taxon>
        <taxon>Ascomycota</taxon>
        <taxon>Pezizomycotina</taxon>
        <taxon>Eurotiomycetes</taxon>
        <taxon>Chaetothyriomycetidae</taxon>
        <taxon>Chaetothyriales</taxon>
        <taxon>Herpotrichiellaceae</taxon>
        <taxon>Cladophialophora</taxon>
    </lineage>
</organism>